<dbReference type="PATRIC" id="fig|1423811.3.peg.1148"/>
<evidence type="ECO:0000256" key="7">
    <source>
        <dbReference type="SAM" id="Phobius"/>
    </source>
</evidence>
<dbReference type="GO" id="GO:0016413">
    <property type="term" value="F:O-acetyltransferase activity"/>
    <property type="evidence" value="ECO:0007669"/>
    <property type="project" value="TreeGrafter"/>
</dbReference>
<sequence length="356" mass="41610">MKEEVTDIGDYMKVFACTAVMMQSVLSMVLATSPSQNYQITIGIIYNLVKFTAPVFIFGILYSTTRNSKKKYLPYLKTQWSALFIPTIIWTSIYLLVFPKLQQVNSYHNIGGFIWQFVNGNAAPHLWYNTMMLQFIMLMPIFWILADFIKKNRNYTFMIVAVSTVGYFIWIYFYDLTVFNGVHNQDWYLLDRIFISFIIYGILGTLAWVKRVQLEKIIKVIWPFLILSFIVVFAWTNRELFSFGFPIHLSNAPYYKPSMTIYSLVIIGLIITIAIKQINSSSKNLPLIHFLATYAYRAYLSNVFWLQIIWQFGGKNIAYINPLLGIITCYLLTWILSFSSAYIFHIIWSKAKRVVL</sequence>
<feature type="transmembrane region" description="Helical" evidence="7">
    <location>
        <begin position="287"/>
        <end position="310"/>
    </location>
</feature>
<feature type="transmembrane region" description="Helical" evidence="7">
    <location>
        <begin position="38"/>
        <end position="62"/>
    </location>
</feature>
<evidence type="ECO:0000313" key="10">
    <source>
        <dbReference type="Proteomes" id="UP000050929"/>
    </source>
</evidence>
<feature type="domain" description="Acyltransferase 3" evidence="8">
    <location>
        <begin position="10"/>
        <end position="339"/>
    </location>
</feature>
<dbReference type="InterPro" id="IPR002656">
    <property type="entry name" value="Acyl_transf_3_dom"/>
</dbReference>
<dbReference type="RefSeq" id="WP_057767025.1">
    <property type="nucleotide sequence ID" value="NZ_AZDG01000022.1"/>
</dbReference>
<dbReference type="AlphaFoldDB" id="A0A0R1IX33"/>
<dbReference type="STRING" id="1423811.FC72_GL001133"/>
<keyword evidence="10" id="KW-1185">Reference proteome</keyword>
<keyword evidence="5 7" id="KW-1133">Transmembrane helix</keyword>
<dbReference type="GO" id="GO:0005886">
    <property type="term" value="C:plasma membrane"/>
    <property type="evidence" value="ECO:0007669"/>
    <property type="project" value="UniProtKB-SubCell"/>
</dbReference>
<protein>
    <recommendedName>
        <fullName evidence="8">Acyltransferase 3 domain-containing protein</fullName>
    </recommendedName>
</protein>
<feature type="transmembrane region" description="Helical" evidence="7">
    <location>
        <begin position="193"/>
        <end position="210"/>
    </location>
</feature>
<dbReference type="Pfam" id="PF01757">
    <property type="entry name" value="Acyl_transf_3"/>
    <property type="match status" value="1"/>
</dbReference>
<dbReference type="Proteomes" id="UP000050929">
    <property type="component" value="Unassembled WGS sequence"/>
</dbReference>
<keyword evidence="3" id="KW-1003">Cell membrane</keyword>
<dbReference type="EMBL" id="AZDG01000022">
    <property type="protein sequence ID" value="KRK63805.1"/>
    <property type="molecule type" value="Genomic_DNA"/>
</dbReference>
<feature type="transmembrane region" description="Helical" evidence="7">
    <location>
        <begin position="12"/>
        <end position="32"/>
    </location>
</feature>
<dbReference type="PANTHER" id="PTHR40074:SF2">
    <property type="entry name" value="O-ACETYLTRANSFERASE WECH"/>
    <property type="match status" value="1"/>
</dbReference>
<dbReference type="OrthoDB" id="569695at2"/>
<feature type="transmembrane region" description="Helical" evidence="7">
    <location>
        <begin position="217"/>
        <end position="235"/>
    </location>
</feature>
<feature type="transmembrane region" description="Helical" evidence="7">
    <location>
        <begin position="322"/>
        <end position="344"/>
    </location>
</feature>
<dbReference type="GO" id="GO:0009246">
    <property type="term" value="P:enterobacterial common antigen biosynthetic process"/>
    <property type="evidence" value="ECO:0007669"/>
    <property type="project" value="TreeGrafter"/>
</dbReference>
<feature type="transmembrane region" description="Helical" evidence="7">
    <location>
        <begin position="255"/>
        <end position="275"/>
    </location>
</feature>
<comment type="subcellular location">
    <subcellularLocation>
        <location evidence="1">Cell membrane</location>
        <topology evidence="1">Multi-pass membrane protein</topology>
    </subcellularLocation>
</comment>
<gene>
    <name evidence="9" type="ORF">FC72_GL001133</name>
</gene>
<dbReference type="PANTHER" id="PTHR40074">
    <property type="entry name" value="O-ACETYLTRANSFERASE WECH"/>
    <property type="match status" value="1"/>
</dbReference>
<organism evidence="9 10">
    <name type="scientific">Companilactobacillus tucceti DSM 20183</name>
    <dbReference type="NCBI Taxonomy" id="1423811"/>
    <lineage>
        <taxon>Bacteria</taxon>
        <taxon>Bacillati</taxon>
        <taxon>Bacillota</taxon>
        <taxon>Bacilli</taxon>
        <taxon>Lactobacillales</taxon>
        <taxon>Lactobacillaceae</taxon>
        <taxon>Companilactobacillus</taxon>
    </lineage>
</organism>
<reference evidence="9 10" key="1">
    <citation type="journal article" date="2015" name="Genome Announc.">
        <title>Expanding the biotechnology potential of lactobacilli through comparative genomics of 213 strains and associated genera.</title>
        <authorList>
            <person name="Sun Z."/>
            <person name="Harris H.M."/>
            <person name="McCann A."/>
            <person name="Guo C."/>
            <person name="Argimon S."/>
            <person name="Zhang W."/>
            <person name="Yang X."/>
            <person name="Jeffery I.B."/>
            <person name="Cooney J.C."/>
            <person name="Kagawa T.F."/>
            <person name="Liu W."/>
            <person name="Song Y."/>
            <person name="Salvetti E."/>
            <person name="Wrobel A."/>
            <person name="Rasinkangas P."/>
            <person name="Parkhill J."/>
            <person name="Rea M.C."/>
            <person name="O'Sullivan O."/>
            <person name="Ritari J."/>
            <person name="Douillard F.P."/>
            <person name="Paul Ross R."/>
            <person name="Yang R."/>
            <person name="Briner A.E."/>
            <person name="Felis G.E."/>
            <person name="de Vos W.M."/>
            <person name="Barrangou R."/>
            <person name="Klaenhammer T.R."/>
            <person name="Caufield P.W."/>
            <person name="Cui Y."/>
            <person name="Zhang H."/>
            <person name="O'Toole P.W."/>
        </authorList>
    </citation>
    <scope>NUCLEOTIDE SEQUENCE [LARGE SCALE GENOMIC DNA]</scope>
    <source>
        <strain evidence="9 10">DSM 20183</strain>
    </source>
</reference>
<feature type="transmembrane region" description="Helical" evidence="7">
    <location>
        <begin position="82"/>
        <end position="99"/>
    </location>
</feature>
<keyword evidence="6 7" id="KW-0472">Membrane</keyword>
<comment type="caution">
    <text evidence="9">The sequence shown here is derived from an EMBL/GenBank/DDBJ whole genome shotgun (WGS) entry which is preliminary data.</text>
</comment>
<evidence type="ECO:0000313" key="9">
    <source>
        <dbReference type="EMBL" id="KRK63805.1"/>
    </source>
</evidence>
<feature type="transmembrane region" description="Helical" evidence="7">
    <location>
        <begin position="126"/>
        <end position="146"/>
    </location>
</feature>
<evidence type="ECO:0000256" key="6">
    <source>
        <dbReference type="ARBA" id="ARBA00023136"/>
    </source>
</evidence>
<feature type="transmembrane region" description="Helical" evidence="7">
    <location>
        <begin position="155"/>
        <end position="173"/>
    </location>
</feature>
<name>A0A0R1IX33_9LACO</name>
<evidence type="ECO:0000256" key="1">
    <source>
        <dbReference type="ARBA" id="ARBA00004651"/>
    </source>
</evidence>
<keyword evidence="4 7" id="KW-0812">Transmembrane</keyword>
<comment type="similarity">
    <text evidence="2">Belongs to the acyltransferase 3 family.</text>
</comment>
<evidence type="ECO:0000256" key="4">
    <source>
        <dbReference type="ARBA" id="ARBA00022692"/>
    </source>
</evidence>
<evidence type="ECO:0000256" key="5">
    <source>
        <dbReference type="ARBA" id="ARBA00022989"/>
    </source>
</evidence>
<evidence type="ECO:0000259" key="8">
    <source>
        <dbReference type="Pfam" id="PF01757"/>
    </source>
</evidence>
<evidence type="ECO:0000256" key="3">
    <source>
        <dbReference type="ARBA" id="ARBA00022475"/>
    </source>
</evidence>
<evidence type="ECO:0000256" key="2">
    <source>
        <dbReference type="ARBA" id="ARBA00007400"/>
    </source>
</evidence>
<accession>A0A0R1IX33</accession>
<proteinExistence type="inferred from homology"/>